<keyword evidence="8" id="KW-1185">Reference proteome</keyword>
<accession>A0A6J1HVH9</accession>
<evidence type="ECO:0000256" key="4">
    <source>
        <dbReference type="ARBA" id="ARBA00050692"/>
    </source>
</evidence>
<dbReference type="InterPro" id="IPR058980">
    <property type="entry name" value="Glyco_transf_N"/>
</dbReference>
<dbReference type="Pfam" id="PF00201">
    <property type="entry name" value="UDPGT"/>
    <property type="match status" value="1"/>
</dbReference>
<comment type="catalytic activity">
    <reaction evidence="4">
        <text>mogrol + UDP-alpha-D-glucose = mogroside IE + UDP + H(+)</text>
        <dbReference type="Rhea" id="RHEA:52044"/>
        <dbReference type="ChEBI" id="CHEBI:15378"/>
        <dbReference type="ChEBI" id="CHEBI:58223"/>
        <dbReference type="ChEBI" id="CHEBI:58885"/>
        <dbReference type="ChEBI" id="CHEBI:138974"/>
        <dbReference type="ChEBI" id="CHEBI:138975"/>
        <dbReference type="EC" id="2.4.1.350"/>
    </reaction>
    <physiologicalReaction direction="left-to-right" evidence="4">
        <dbReference type="Rhea" id="RHEA:52045"/>
    </physiologicalReaction>
</comment>
<dbReference type="Gene3D" id="3.40.50.2000">
    <property type="entry name" value="Glycogen Phosphorylase B"/>
    <property type="match status" value="2"/>
</dbReference>
<dbReference type="Pfam" id="PF26168">
    <property type="entry name" value="Glyco_transf_N"/>
    <property type="match status" value="1"/>
</dbReference>
<evidence type="ECO:0000256" key="5">
    <source>
        <dbReference type="ARBA" id="ARBA00066953"/>
    </source>
</evidence>
<comment type="similarity">
    <text evidence="2">Belongs to the UDP-glycosyltransferase family.</text>
</comment>
<dbReference type="PANTHER" id="PTHR11926">
    <property type="entry name" value="GLUCOSYL/GLUCURONOSYL TRANSFERASES"/>
    <property type="match status" value="1"/>
</dbReference>
<dbReference type="FunFam" id="3.40.50.2000:FF:000019">
    <property type="entry name" value="Glycosyltransferase"/>
    <property type="match status" value="1"/>
</dbReference>
<dbReference type="RefSeq" id="XP_022967593.1">
    <property type="nucleotide sequence ID" value="XM_023111825.1"/>
</dbReference>
<dbReference type="CDD" id="cd03784">
    <property type="entry name" value="GT1_Gtf-like"/>
    <property type="match status" value="1"/>
</dbReference>
<dbReference type="Proteomes" id="UP000504608">
    <property type="component" value="Unplaced"/>
</dbReference>
<evidence type="ECO:0000256" key="1">
    <source>
        <dbReference type="ARBA" id="ARBA00004721"/>
    </source>
</evidence>
<gene>
    <name evidence="9" type="primary">LOC111467045</name>
</gene>
<comment type="pathway">
    <text evidence="1">Secondary metabolite biosynthesis; terpenoid biosynthesis.</text>
</comment>
<dbReference type="PANTHER" id="PTHR11926:SF1560">
    <property type="entry name" value="UDP-GLYCOSYLTRANSFERASE 74E1-RELATED"/>
    <property type="match status" value="1"/>
</dbReference>
<evidence type="ECO:0000313" key="8">
    <source>
        <dbReference type="Proteomes" id="UP000504608"/>
    </source>
</evidence>
<evidence type="ECO:0000259" key="7">
    <source>
        <dbReference type="Pfam" id="PF26168"/>
    </source>
</evidence>
<dbReference type="GO" id="GO:0080044">
    <property type="term" value="F:quercetin 7-O-glucosyltransferase activity"/>
    <property type="evidence" value="ECO:0007669"/>
    <property type="project" value="TreeGrafter"/>
</dbReference>
<feature type="domain" description="Glycosyltransferase N-terminal" evidence="7">
    <location>
        <begin position="13"/>
        <end position="52"/>
    </location>
</feature>
<evidence type="ECO:0000256" key="3">
    <source>
        <dbReference type="ARBA" id="ARBA00022679"/>
    </source>
</evidence>
<evidence type="ECO:0000256" key="6">
    <source>
        <dbReference type="ARBA" id="ARBA00074737"/>
    </source>
</evidence>
<dbReference type="GO" id="GO:0080043">
    <property type="term" value="F:quercetin 3-O-glucosyltransferase activity"/>
    <property type="evidence" value="ECO:0007669"/>
    <property type="project" value="TreeGrafter"/>
</dbReference>
<keyword evidence="3" id="KW-0808">Transferase</keyword>
<dbReference type="AlphaFoldDB" id="A0A6J1HVH9"/>
<dbReference type="InterPro" id="IPR002213">
    <property type="entry name" value="UDP_glucos_trans"/>
</dbReference>
<organism evidence="8 9">
    <name type="scientific">Cucurbita maxima</name>
    <name type="common">Pumpkin</name>
    <name type="synonym">Winter squash</name>
    <dbReference type="NCBI Taxonomy" id="3661"/>
    <lineage>
        <taxon>Eukaryota</taxon>
        <taxon>Viridiplantae</taxon>
        <taxon>Streptophyta</taxon>
        <taxon>Embryophyta</taxon>
        <taxon>Tracheophyta</taxon>
        <taxon>Spermatophyta</taxon>
        <taxon>Magnoliopsida</taxon>
        <taxon>eudicotyledons</taxon>
        <taxon>Gunneridae</taxon>
        <taxon>Pentapetalae</taxon>
        <taxon>rosids</taxon>
        <taxon>fabids</taxon>
        <taxon>Cucurbitales</taxon>
        <taxon>Cucurbitaceae</taxon>
        <taxon>Cucurbiteae</taxon>
        <taxon>Cucurbita</taxon>
    </lineage>
</organism>
<proteinExistence type="inferred from homology"/>
<dbReference type="OrthoDB" id="5835829at2759"/>
<dbReference type="SUPFAM" id="SSF53756">
    <property type="entry name" value="UDP-Glycosyltransferase/glycogen phosphorylase"/>
    <property type="match status" value="1"/>
</dbReference>
<sequence length="459" mass="52321">MGSHGNEDKEGRRVHVVVVPTPTQGHINPLLQFSKHLAHCGLTVTFLAVFTNVAAIDLPASVTLQQVSVLPYDGTDAETPKAIWERIQTSIRLHLIELIARHENGSDRVACVVYDSMLPWIHDVVKELGVLPAVFFTQSFCVNAIYYNVHKEWINVPLQQSSVCLDHGFPVLQPYDLPSFIFDPSKYPFLLSLVADQYSRLNDDDWIFINTFDSLESQEGEWMRRQLPFKSIGPMLPSFYLDGTLQDDRYYGLSLLESNTDSTKSWLDSKDDSSVVYVSFGSMVEVKKEQIEELAWGLKLSNKFFLWVVRESEIHKLPPSFMEETTEKGLIVKWCPQVQVLAHKSVGCFVTHCGWNSTLEALCLGVPMVAMELWSDQPTNAKYVEDVWRIGKRMRIEGDGIWGREEIEMCVNDVMGEEDGNEIRENLRKLRELAKEAMDEGGTSNININHFVQQLMRKT</sequence>
<dbReference type="KEGG" id="cmax:111467045"/>
<dbReference type="GeneID" id="111467045"/>
<evidence type="ECO:0000313" key="9">
    <source>
        <dbReference type="RefSeq" id="XP_022967593.1"/>
    </source>
</evidence>
<evidence type="ECO:0000256" key="2">
    <source>
        <dbReference type="ARBA" id="ARBA00009995"/>
    </source>
</evidence>
<dbReference type="EC" id="2.4.1.350" evidence="5"/>
<reference evidence="9" key="1">
    <citation type="submission" date="2025-08" db="UniProtKB">
        <authorList>
            <consortium name="RefSeq"/>
        </authorList>
    </citation>
    <scope>IDENTIFICATION</scope>
    <source>
        <tissue evidence="9">Young leaves</tissue>
    </source>
</reference>
<name>A0A6J1HVH9_CUCMA</name>
<protein>
    <recommendedName>
        <fullName evidence="6">Mogroside I-E synthase</fullName>
        <ecNumber evidence="5">2.4.1.350</ecNumber>
    </recommendedName>
</protein>